<dbReference type="EMBL" id="FOXO01000036">
    <property type="protein sequence ID" value="SFQ34289.1"/>
    <property type="molecule type" value="Genomic_DNA"/>
</dbReference>
<dbReference type="InterPro" id="IPR029787">
    <property type="entry name" value="Nucleotide_cyclase"/>
</dbReference>
<evidence type="ECO:0000259" key="2">
    <source>
        <dbReference type="PROSITE" id="PS50887"/>
    </source>
</evidence>
<dbReference type="PANTHER" id="PTHR45138">
    <property type="entry name" value="REGULATORY COMPONENTS OF SENSORY TRANSDUCTION SYSTEM"/>
    <property type="match status" value="1"/>
</dbReference>
<dbReference type="GO" id="GO:0052621">
    <property type="term" value="F:diguanylate cyclase activity"/>
    <property type="evidence" value="ECO:0007669"/>
    <property type="project" value="TreeGrafter"/>
</dbReference>
<dbReference type="PANTHER" id="PTHR45138:SF9">
    <property type="entry name" value="DIGUANYLATE CYCLASE DGCM-RELATED"/>
    <property type="match status" value="1"/>
</dbReference>
<dbReference type="InterPro" id="IPR013656">
    <property type="entry name" value="PAS_4"/>
</dbReference>
<dbReference type="InterPro" id="IPR050469">
    <property type="entry name" value="Diguanylate_Cyclase"/>
</dbReference>
<protein>
    <submittedName>
        <fullName evidence="3">Diguanylate cyclase (GGDEF) domain-containing protein</fullName>
    </submittedName>
</protein>
<dbReference type="RefSeq" id="WP_074891404.1">
    <property type="nucleotide sequence ID" value="NZ_FOXO01000036.1"/>
</dbReference>
<dbReference type="Gene3D" id="3.30.450.20">
    <property type="entry name" value="PAS domain"/>
    <property type="match status" value="2"/>
</dbReference>
<keyword evidence="4" id="KW-1185">Reference proteome</keyword>
<dbReference type="Gene3D" id="3.30.70.270">
    <property type="match status" value="1"/>
</dbReference>
<evidence type="ECO:0000256" key="1">
    <source>
        <dbReference type="SAM" id="Coils"/>
    </source>
</evidence>
<dbReference type="AlphaFoldDB" id="A0A1I5XQR6"/>
<dbReference type="SUPFAM" id="SSF55785">
    <property type="entry name" value="PYP-like sensor domain (PAS domain)"/>
    <property type="match status" value="2"/>
</dbReference>
<dbReference type="Pfam" id="PF08448">
    <property type="entry name" value="PAS_4"/>
    <property type="match status" value="1"/>
</dbReference>
<dbReference type="InterPro" id="IPR043128">
    <property type="entry name" value="Rev_trsase/Diguanyl_cyclase"/>
</dbReference>
<dbReference type="CDD" id="cd01949">
    <property type="entry name" value="GGDEF"/>
    <property type="match status" value="1"/>
</dbReference>
<dbReference type="NCBIfam" id="TIGR00254">
    <property type="entry name" value="GGDEF"/>
    <property type="match status" value="1"/>
</dbReference>
<reference evidence="4" key="1">
    <citation type="submission" date="2016-10" db="EMBL/GenBank/DDBJ databases">
        <authorList>
            <person name="Varghese N."/>
            <person name="Submissions S."/>
        </authorList>
    </citation>
    <scope>NUCLEOTIDE SEQUENCE [LARGE SCALE GENOMIC DNA]</scope>
    <source>
        <strain evidence="4">P18</strain>
    </source>
</reference>
<keyword evidence="1" id="KW-0175">Coiled coil</keyword>
<dbReference type="InterPro" id="IPR000160">
    <property type="entry name" value="GGDEF_dom"/>
</dbReference>
<dbReference type="OrthoDB" id="9804955at2"/>
<dbReference type="SUPFAM" id="SSF55073">
    <property type="entry name" value="Nucleotide cyclase"/>
    <property type="match status" value="1"/>
</dbReference>
<feature type="coiled-coil region" evidence="1">
    <location>
        <begin position="137"/>
        <end position="164"/>
    </location>
</feature>
<dbReference type="PROSITE" id="PS50887">
    <property type="entry name" value="GGDEF"/>
    <property type="match status" value="1"/>
</dbReference>
<dbReference type="Proteomes" id="UP000182624">
    <property type="component" value="Unassembled WGS sequence"/>
</dbReference>
<dbReference type="InterPro" id="IPR013655">
    <property type="entry name" value="PAS_fold_3"/>
</dbReference>
<dbReference type="SMART" id="SM00267">
    <property type="entry name" value="GGDEF"/>
    <property type="match status" value="1"/>
</dbReference>
<name>A0A1I5XQR6_9FIRM</name>
<feature type="domain" description="GGDEF" evidence="2">
    <location>
        <begin position="333"/>
        <end position="459"/>
    </location>
</feature>
<sequence length="463" mass="53377">MEKYRYSDEELKLLESSKVPFAIYQFIDKRVITLVLSEGFFELAGYQGRDKKDIYNLMDTDMYRDAHPDDMASINDAVYRFVTDGGVYDVIYRMKRDGEYRIIHSYGRHIYKEDGTRLAFIWYTDQGCYVGDSVNGSEAISGEYARLQQENERLRKEADAARKIMKLKKSVSDLLANMPAMTFSKDVNTRKYLACNQAFADYAHKETPEEVVGLTDFEIFDEETALHFIEDDKKALAMDKPYIFYEDVPDAAGNPKQFQTTKLKFTDDTGRECLLGLCQDVTDAMRIKREYSEKLALVQNMAEIDSLTGIKNKNAYKERENLMNQRIIERRQPEFAIVVLDVNDLKRINDTEGHEAGDRYICDACEIVCKTFKRSPVYRVGGDEFVVISQDEDYARSDELVNLIASHNENALLKGGVIIACGMAKFDKEDSVAEVFEIADKRMYDNKKTLKMRKKALNKKVEE</sequence>
<dbReference type="Pfam" id="PF08447">
    <property type="entry name" value="PAS_3"/>
    <property type="match status" value="1"/>
</dbReference>
<gene>
    <name evidence="3" type="ORF">SAMN04487928_13617</name>
</gene>
<accession>A0A1I5XQR6</accession>
<dbReference type="InterPro" id="IPR035965">
    <property type="entry name" value="PAS-like_dom_sf"/>
</dbReference>
<evidence type="ECO:0000313" key="4">
    <source>
        <dbReference type="Proteomes" id="UP000182624"/>
    </source>
</evidence>
<proteinExistence type="predicted"/>
<evidence type="ECO:0000313" key="3">
    <source>
        <dbReference type="EMBL" id="SFQ34289.1"/>
    </source>
</evidence>
<organism evidence="3 4">
    <name type="scientific">Butyrivibrio proteoclasticus</name>
    <dbReference type="NCBI Taxonomy" id="43305"/>
    <lineage>
        <taxon>Bacteria</taxon>
        <taxon>Bacillati</taxon>
        <taxon>Bacillota</taxon>
        <taxon>Clostridia</taxon>
        <taxon>Lachnospirales</taxon>
        <taxon>Lachnospiraceae</taxon>
        <taxon>Butyrivibrio</taxon>
    </lineage>
</organism>
<dbReference type="Pfam" id="PF00990">
    <property type="entry name" value="GGDEF"/>
    <property type="match status" value="1"/>
</dbReference>